<gene>
    <name evidence="11" type="ORF">PLOB_00038331</name>
</gene>
<dbReference type="PANTHER" id="PTHR24249:SF372">
    <property type="entry name" value="G-PROTEIN COUPLED RECEPTORS FAMILY 1 PROFILE DOMAIN-CONTAINING PROTEIN"/>
    <property type="match status" value="1"/>
</dbReference>
<dbReference type="CDD" id="cd00637">
    <property type="entry name" value="7tm_classA_rhodopsin-like"/>
    <property type="match status" value="1"/>
</dbReference>
<keyword evidence="3 9" id="KW-0812">Transmembrane</keyword>
<feature type="transmembrane region" description="Helical" evidence="9">
    <location>
        <begin position="240"/>
        <end position="267"/>
    </location>
</feature>
<evidence type="ECO:0000256" key="1">
    <source>
        <dbReference type="ARBA" id="ARBA00004651"/>
    </source>
</evidence>
<feature type="transmembrane region" description="Helical" evidence="9">
    <location>
        <begin position="94"/>
        <end position="113"/>
    </location>
</feature>
<dbReference type="PRINTS" id="PR00237">
    <property type="entry name" value="GPCRRHODOPSN"/>
</dbReference>
<dbReference type="Proteomes" id="UP001159405">
    <property type="component" value="Unassembled WGS sequence"/>
</dbReference>
<keyword evidence="6 9" id="KW-0472">Membrane</keyword>
<organism evidence="11 12">
    <name type="scientific">Porites lobata</name>
    <dbReference type="NCBI Taxonomy" id="104759"/>
    <lineage>
        <taxon>Eukaryota</taxon>
        <taxon>Metazoa</taxon>
        <taxon>Cnidaria</taxon>
        <taxon>Anthozoa</taxon>
        <taxon>Hexacorallia</taxon>
        <taxon>Scleractinia</taxon>
        <taxon>Fungiina</taxon>
        <taxon>Poritidae</taxon>
        <taxon>Porites</taxon>
    </lineage>
</organism>
<dbReference type="SMART" id="SM01381">
    <property type="entry name" value="7TM_GPCR_Srsx"/>
    <property type="match status" value="1"/>
</dbReference>
<feature type="domain" description="G-protein coupled receptors family 1 profile" evidence="10">
    <location>
        <begin position="33"/>
        <end position="298"/>
    </location>
</feature>
<evidence type="ECO:0000259" key="10">
    <source>
        <dbReference type="PROSITE" id="PS50262"/>
    </source>
</evidence>
<keyword evidence="8" id="KW-0807">Transducer</keyword>
<evidence type="ECO:0000256" key="3">
    <source>
        <dbReference type="ARBA" id="ARBA00022692"/>
    </source>
</evidence>
<accession>A0ABN8P718</accession>
<keyword evidence="12" id="KW-1185">Reference proteome</keyword>
<dbReference type="InterPro" id="IPR050569">
    <property type="entry name" value="TAAR"/>
</dbReference>
<keyword evidence="2" id="KW-1003">Cell membrane</keyword>
<dbReference type="PROSITE" id="PS50262">
    <property type="entry name" value="G_PROTEIN_RECEP_F1_2"/>
    <property type="match status" value="1"/>
</dbReference>
<keyword evidence="5" id="KW-0297">G-protein coupled receptor</keyword>
<evidence type="ECO:0000256" key="2">
    <source>
        <dbReference type="ARBA" id="ARBA00022475"/>
    </source>
</evidence>
<dbReference type="InterPro" id="IPR017452">
    <property type="entry name" value="GPCR_Rhodpsn_7TM"/>
</dbReference>
<dbReference type="InterPro" id="IPR000276">
    <property type="entry name" value="GPCR_Rhodpsn"/>
</dbReference>
<evidence type="ECO:0000256" key="8">
    <source>
        <dbReference type="ARBA" id="ARBA00023224"/>
    </source>
</evidence>
<comment type="caution">
    <text evidence="11">The sequence shown here is derived from an EMBL/GenBank/DDBJ whole genome shotgun (WGS) entry which is preliminary data.</text>
</comment>
<dbReference type="Gene3D" id="1.20.1070.10">
    <property type="entry name" value="Rhodopsin 7-helix transmembrane proteins"/>
    <property type="match status" value="1"/>
</dbReference>
<dbReference type="EMBL" id="CALNXK010000057">
    <property type="protein sequence ID" value="CAH3136204.1"/>
    <property type="molecule type" value="Genomic_DNA"/>
</dbReference>
<protein>
    <recommendedName>
        <fullName evidence="10">G-protein coupled receptors family 1 profile domain-containing protein</fullName>
    </recommendedName>
</protein>
<evidence type="ECO:0000256" key="5">
    <source>
        <dbReference type="ARBA" id="ARBA00023040"/>
    </source>
</evidence>
<feature type="transmembrane region" description="Helical" evidence="9">
    <location>
        <begin position="162"/>
        <end position="186"/>
    </location>
</feature>
<dbReference type="PANTHER" id="PTHR24249">
    <property type="entry name" value="HISTAMINE RECEPTOR-RELATED G-PROTEIN COUPLED RECEPTOR"/>
    <property type="match status" value="1"/>
</dbReference>
<feature type="transmembrane region" description="Helical" evidence="9">
    <location>
        <begin position="134"/>
        <end position="156"/>
    </location>
</feature>
<feature type="transmembrane region" description="Helical" evidence="9">
    <location>
        <begin position="53"/>
        <end position="74"/>
    </location>
</feature>
<dbReference type="Pfam" id="PF00001">
    <property type="entry name" value="7tm_1"/>
    <property type="match status" value="1"/>
</dbReference>
<evidence type="ECO:0000256" key="4">
    <source>
        <dbReference type="ARBA" id="ARBA00022989"/>
    </source>
</evidence>
<comment type="subcellular location">
    <subcellularLocation>
        <location evidence="1">Cell membrane</location>
        <topology evidence="1">Multi-pass membrane protein</topology>
    </subcellularLocation>
</comment>
<keyword evidence="4 9" id="KW-1133">Transmembrane helix</keyword>
<reference evidence="11 12" key="1">
    <citation type="submission" date="2022-05" db="EMBL/GenBank/DDBJ databases">
        <authorList>
            <consortium name="Genoscope - CEA"/>
            <person name="William W."/>
        </authorList>
    </citation>
    <scope>NUCLEOTIDE SEQUENCE [LARGE SCALE GENOMIC DNA]</scope>
</reference>
<proteinExistence type="predicted"/>
<sequence>MSDSVNCTGEISCISSLVLGILNGVSGFAAITGNFLVLMTFIKNQSLREPSYYFMTSLATVDLLVGLVVNPFYVAITNFVSWQYREERLLQLESFLAMTASTIIMHSLTVMSVERFIAVNYPLRYRSLVTEKRSCIAIASVWTFGLSFNSAFFATSNDDLPNMWIGCGVLSGLIPMTIIFFCYGKILRAARTQSRRIHVAEGCVSNLDLPFDSAEGNRQVDNPVNISVAKEVRRARKTAWSVAVAIVVVMFLSMPAIVVSIMQILVSDDVCLFRQNNRVWMWCATLSLVSSALDPWIYAMRIKEFRDCFKRTVRLN</sequence>
<evidence type="ECO:0000313" key="12">
    <source>
        <dbReference type="Proteomes" id="UP001159405"/>
    </source>
</evidence>
<feature type="transmembrane region" description="Helical" evidence="9">
    <location>
        <begin position="279"/>
        <end position="299"/>
    </location>
</feature>
<name>A0ABN8P718_9CNID</name>
<evidence type="ECO:0000256" key="9">
    <source>
        <dbReference type="SAM" id="Phobius"/>
    </source>
</evidence>
<feature type="transmembrane region" description="Helical" evidence="9">
    <location>
        <begin position="20"/>
        <end position="41"/>
    </location>
</feature>
<keyword evidence="7" id="KW-0675">Receptor</keyword>
<evidence type="ECO:0000313" key="11">
    <source>
        <dbReference type="EMBL" id="CAH3136204.1"/>
    </source>
</evidence>
<evidence type="ECO:0000256" key="6">
    <source>
        <dbReference type="ARBA" id="ARBA00023136"/>
    </source>
</evidence>
<dbReference type="SUPFAM" id="SSF81321">
    <property type="entry name" value="Family A G protein-coupled receptor-like"/>
    <property type="match status" value="1"/>
</dbReference>
<evidence type="ECO:0000256" key="7">
    <source>
        <dbReference type="ARBA" id="ARBA00023170"/>
    </source>
</evidence>